<evidence type="ECO:0000313" key="3">
    <source>
        <dbReference type="Proteomes" id="UP000006034"/>
    </source>
</evidence>
<dbReference type="SUPFAM" id="SSF52210">
    <property type="entry name" value="Succinyl-CoA synthetase domains"/>
    <property type="match status" value="2"/>
</dbReference>
<dbReference type="InterPro" id="IPR032875">
    <property type="entry name" value="Succ_CoA_lig_flav_dom"/>
</dbReference>
<dbReference type="InterPro" id="IPR016102">
    <property type="entry name" value="Succinyl-CoA_synth-like"/>
</dbReference>
<dbReference type="eggNOG" id="COG1042">
    <property type="taxonomic scope" value="Bacteria"/>
</dbReference>
<dbReference type="STRING" id="563192.HMPREF0179_03184"/>
<dbReference type="Gene3D" id="3.40.50.720">
    <property type="entry name" value="NAD(P)-binding Rossmann-like Domain"/>
    <property type="match status" value="1"/>
</dbReference>
<reference evidence="2 3" key="2">
    <citation type="submission" date="2013-04" db="EMBL/GenBank/DDBJ databases">
        <title>The Genome Sequence of Bilophila wadsworthia 3_1_6.</title>
        <authorList>
            <consortium name="The Broad Institute Genomics Platform"/>
            <person name="Earl A."/>
            <person name="Ward D."/>
            <person name="Feldgarden M."/>
            <person name="Gevers D."/>
            <person name="Sibley C."/>
            <person name="Strauss J."/>
            <person name="Allen-Vercoe E."/>
            <person name="Walker B."/>
            <person name="Young S."/>
            <person name="Zeng Q."/>
            <person name="Gargeya S."/>
            <person name="Fitzgerald M."/>
            <person name="Haas B."/>
            <person name="Abouelleil A."/>
            <person name="Allen A.W."/>
            <person name="Alvarado L."/>
            <person name="Arachchi H.M."/>
            <person name="Berlin A.M."/>
            <person name="Chapman S.B."/>
            <person name="Gainer-Dewar J."/>
            <person name="Goldberg J."/>
            <person name="Griggs A."/>
            <person name="Gujja S."/>
            <person name="Hansen M."/>
            <person name="Howarth C."/>
            <person name="Imamovic A."/>
            <person name="Ireland A."/>
            <person name="Larimer J."/>
            <person name="McCowan C."/>
            <person name="Murphy C."/>
            <person name="Pearson M."/>
            <person name="Poon T.W."/>
            <person name="Priest M."/>
            <person name="Roberts A."/>
            <person name="Saif S."/>
            <person name="Shea T."/>
            <person name="Sisk P."/>
            <person name="Sykes S."/>
            <person name="Wortman J."/>
            <person name="Nusbaum C."/>
            <person name="Birren B."/>
        </authorList>
    </citation>
    <scope>NUCLEOTIDE SEQUENCE [LARGE SCALE GENOMIC DNA]</scope>
    <source>
        <strain evidence="2 3">3_1_6</strain>
    </source>
</reference>
<dbReference type="GO" id="GO:0005524">
    <property type="term" value="F:ATP binding"/>
    <property type="evidence" value="ECO:0007669"/>
    <property type="project" value="InterPro"/>
</dbReference>
<dbReference type="SUPFAM" id="SSF51735">
    <property type="entry name" value="NAD(P)-binding Rossmann-fold domains"/>
    <property type="match status" value="1"/>
</dbReference>
<dbReference type="Gene3D" id="3.30.470.20">
    <property type="entry name" value="ATP-grasp fold, B domain"/>
    <property type="match status" value="1"/>
</dbReference>
<dbReference type="Proteomes" id="UP000006034">
    <property type="component" value="Unassembled WGS sequence"/>
</dbReference>
<dbReference type="Pfam" id="PF13607">
    <property type="entry name" value="Succ_CoA_lig"/>
    <property type="match status" value="1"/>
</dbReference>
<dbReference type="Gene3D" id="3.30.1490.20">
    <property type="entry name" value="ATP-grasp fold, A domain"/>
    <property type="match status" value="1"/>
</dbReference>
<dbReference type="GeneID" id="78084429"/>
<keyword evidence="3" id="KW-1185">Reference proteome</keyword>
<dbReference type="PANTHER" id="PTHR42793:SF1">
    <property type="entry name" value="PEPTIDYL-LYSINE N-ACETYLTRANSFERASE PATZ"/>
    <property type="match status" value="1"/>
</dbReference>
<dbReference type="Pfam" id="PF13549">
    <property type="entry name" value="ATP-grasp_5"/>
    <property type="match status" value="2"/>
</dbReference>
<dbReference type="EMBL" id="ADCP02000001">
    <property type="protein sequence ID" value="EFV42975.1"/>
    <property type="molecule type" value="Genomic_DNA"/>
</dbReference>
<dbReference type="Gene3D" id="3.40.50.261">
    <property type="entry name" value="Succinyl-CoA synthetase domains"/>
    <property type="match status" value="2"/>
</dbReference>
<dbReference type="RefSeq" id="WP_005029713.1">
    <property type="nucleotide sequence ID" value="NZ_KE150238.1"/>
</dbReference>
<dbReference type="AlphaFoldDB" id="E5YAG3"/>
<reference evidence="2 3" key="1">
    <citation type="submission" date="2010-10" db="EMBL/GenBank/DDBJ databases">
        <authorList>
            <consortium name="The Broad Institute Genome Sequencing Platform"/>
            <person name="Ward D."/>
            <person name="Earl A."/>
            <person name="Feldgarden M."/>
            <person name="Young S.K."/>
            <person name="Gargeya S."/>
            <person name="Zeng Q."/>
            <person name="Alvarado L."/>
            <person name="Berlin A."/>
            <person name="Bochicchio J."/>
            <person name="Chapman S.B."/>
            <person name="Chen Z."/>
            <person name="Freedman E."/>
            <person name="Gellesch M."/>
            <person name="Goldberg J."/>
            <person name="Griggs A."/>
            <person name="Gujja S."/>
            <person name="Heilman E."/>
            <person name="Heiman D."/>
            <person name="Howarth C."/>
            <person name="Mehta T."/>
            <person name="Neiman D."/>
            <person name="Pearson M."/>
            <person name="Roberts A."/>
            <person name="Saif S."/>
            <person name="Shea T."/>
            <person name="Shenoy N."/>
            <person name="Sisk P."/>
            <person name="Stolte C."/>
            <person name="Sykes S."/>
            <person name="White J."/>
            <person name="Yandava C."/>
            <person name="Allen-Vercoe E."/>
            <person name="Sibley C."/>
            <person name="Ambrose C.E."/>
            <person name="Strauss J."/>
            <person name="Daigneault M."/>
            <person name="Haas B."/>
            <person name="Nusbaum C."/>
            <person name="Birren B."/>
        </authorList>
    </citation>
    <scope>NUCLEOTIDE SEQUENCE [LARGE SCALE GENOMIC DNA]</scope>
    <source>
        <strain evidence="2 3">3_1_6</strain>
    </source>
</reference>
<evidence type="ECO:0000313" key="2">
    <source>
        <dbReference type="EMBL" id="EFV42975.1"/>
    </source>
</evidence>
<dbReference type="SMART" id="SM00881">
    <property type="entry name" value="CoA_binding"/>
    <property type="match status" value="1"/>
</dbReference>
<sequence>MNLTVEYQPITELFRNAHTEGRHFLYEFEVYNLLSLSGSETPPKCSFIPRNAKPMEEEIMSLPGEKAVLKIISPTIVHKTEVGGVRIVPKTPDKVRSAVRRMLSEVPERYAEWIERCPASAPESYKGLAGTALQNAIAADLKGVLQVQFMPPDSASFGNELIVGLRRTREFGMVISAGLGGTDTELYAERFRKGQAIVAALTELTDGDAFFELFRKTVSYRKLAGLTRGQRRIVTDDQLIECFESFIRMGNYFSPCNPDAPFIIEELEINPFTFTDYLMVPLDGMCRFSTPGERPAPRPIQKIANLLHPKSIGIIGVSSKRRNFGRIILENIIDSGFDRDKLVIIRDGENDASGVRCVPNLRALPDPLDLFIVAIGAEQVPPLVDEIIENNAAHSVMLIPGGLGETEESREMTERMIARITEAHKNLAAGGDGGPAFLGANCMGVISRPGKFDTWFIPAAKMPDYKQYPRRRTAIVSQSGAFLLNRFSQTPEMSPSYLISMGNQTDLTLGDMMRHFMDSQEVDVIAVYAEGFKDLDGIQFAEAVREAIRRDKQVVFYKAGRTPEGKTATSGHTASLAGDYMVCETCIRQAGAIMARNFTEFQDLILLAETFTNATIRGKRLGAVSGAGFEAVGMADSLQSDEYSMSLGTYSETTRLAMKRLIASKGLEKLVPIKNPLDINPGADDEVHAYMAELLLNDENIDAVVIGLDPLSPVTHSLAETDIDAFRMDAPDGILTLLSDVRSRTSKPMVAVMDGGEKFEPLRKALRERGIPVFPVCDRAVAALSLYLESRLAAEGLKHASYCLLR</sequence>
<name>E5YAG3_BILW3</name>
<dbReference type="InterPro" id="IPR013815">
    <property type="entry name" value="ATP_grasp_subdomain_1"/>
</dbReference>
<evidence type="ECO:0000259" key="1">
    <source>
        <dbReference type="SMART" id="SM00881"/>
    </source>
</evidence>
<feature type="domain" description="CoA-binding" evidence="1">
    <location>
        <begin position="306"/>
        <end position="403"/>
    </location>
</feature>
<dbReference type="PANTHER" id="PTHR42793">
    <property type="entry name" value="COA BINDING DOMAIN CONTAINING PROTEIN"/>
    <property type="match status" value="1"/>
</dbReference>
<proteinExistence type="predicted"/>
<dbReference type="InterPro" id="IPR003781">
    <property type="entry name" value="CoA-bd"/>
</dbReference>
<dbReference type="Pfam" id="PF13380">
    <property type="entry name" value="CoA_binding_2"/>
    <property type="match status" value="1"/>
</dbReference>
<accession>E5YAG3</accession>
<dbReference type="HOGENOM" id="CLU_007415_2_1_7"/>
<protein>
    <recommendedName>
        <fullName evidence="1">CoA-binding domain-containing protein</fullName>
    </recommendedName>
</protein>
<dbReference type="SUPFAM" id="SSF56059">
    <property type="entry name" value="Glutathione synthetase ATP-binding domain-like"/>
    <property type="match status" value="1"/>
</dbReference>
<dbReference type="InterPro" id="IPR036291">
    <property type="entry name" value="NAD(P)-bd_dom_sf"/>
</dbReference>
<organism evidence="2 3">
    <name type="scientific">Bilophila wadsworthia (strain 3_1_6)</name>
    <dbReference type="NCBI Taxonomy" id="563192"/>
    <lineage>
        <taxon>Bacteria</taxon>
        <taxon>Pseudomonadati</taxon>
        <taxon>Thermodesulfobacteriota</taxon>
        <taxon>Desulfovibrionia</taxon>
        <taxon>Desulfovibrionales</taxon>
        <taxon>Desulfovibrionaceae</taxon>
        <taxon>Bilophila</taxon>
    </lineage>
</organism>
<comment type="caution">
    <text evidence="2">The sequence shown here is derived from an EMBL/GenBank/DDBJ whole genome shotgun (WGS) entry which is preliminary data.</text>
</comment>
<gene>
    <name evidence="2" type="ORF">HMPREF0179_03184</name>
</gene>
<dbReference type="OrthoDB" id="9807426at2"/>